<organism evidence="5 6">
    <name type="scientific">Mycoplasmopsis agassizii</name>
    <dbReference type="NCBI Taxonomy" id="33922"/>
    <lineage>
        <taxon>Bacteria</taxon>
        <taxon>Bacillati</taxon>
        <taxon>Mycoplasmatota</taxon>
        <taxon>Mycoplasmoidales</taxon>
        <taxon>Metamycoplasmataceae</taxon>
        <taxon>Mycoplasmopsis</taxon>
    </lineage>
</organism>
<evidence type="ECO:0000313" key="6">
    <source>
        <dbReference type="Proteomes" id="UP000216943"/>
    </source>
</evidence>
<dbReference type="GO" id="GO:0004556">
    <property type="term" value="F:alpha-amylase activity"/>
    <property type="evidence" value="ECO:0007669"/>
    <property type="project" value="UniProtKB-UniRule"/>
</dbReference>
<feature type="domain" description="Glycosyl hydrolase family 13 catalytic" evidence="4">
    <location>
        <begin position="14"/>
        <end position="409"/>
    </location>
</feature>
<name>A0A269TKF7_9BACT</name>
<proteinExistence type="inferred from homology"/>
<dbReference type="AlphaFoldDB" id="A0A269TKF7"/>
<gene>
    <name evidence="5" type="ORF">CJJ23_02815</name>
</gene>
<comment type="catalytic activity">
    <reaction evidence="3">
        <text>Endohydrolysis of (1-&gt;4)-alpha-D-glucosidic linkages in polysaccharides containing three or more (1-&gt;4)-alpha-linked D-glucose units.</text>
        <dbReference type="EC" id="3.2.1.1"/>
    </reaction>
</comment>
<dbReference type="OrthoDB" id="9805159at2"/>
<evidence type="ECO:0000259" key="4">
    <source>
        <dbReference type="SMART" id="SM00642"/>
    </source>
</evidence>
<comment type="caution">
    <text evidence="5">The sequence shown here is derived from an EMBL/GenBank/DDBJ whole genome shotgun (WGS) entry which is preliminary data.</text>
</comment>
<dbReference type="Gene3D" id="3.20.20.80">
    <property type="entry name" value="Glycosidases"/>
    <property type="match status" value="1"/>
</dbReference>
<dbReference type="GO" id="GO:0009313">
    <property type="term" value="P:oligosaccharide catabolic process"/>
    <property type="evidence" value="ECO:0007669"/>
    <property type="project" value="TreeGrafter"/>
</dbReference>
<keyword evidence="3" id="KW-0119">Carbohydrate metabolism</keyword>
<dbReference type="PANTHER" id="PTHR10357:SF179">
    <property type="entry name" value="NEUTRAL AND BASIC AMINO ACID TRANSPORT PROTEIN RBAT"/>
    <property type="match status" value="1"/>
</dbReference>
<keyword evidence="3" id="KW-0378">Hydrolase</keyword>
<dbReference type="InterPro" id="IPR006046">
    <property type="entry name" value="Alpha_amylase"/>
</dbReference>
<reference evidence="6" key="1">
    <citation type="submission" date="2017-08" db="EMBL/GenBank/DDBJ databases">
        <authorList>
            <person name="Alvarez-Ponce D."/>
            <person name="Weitzman C.L."/>
            <person name="Tillett R.L."/>
            <person name="Sandmeier F.C."/>
            <person name="Tracy C.R."/>
        </authorList>
    </citation>
    <scope>NUCLEOTIDE SEQUENCE [LARGE SCALE GENOMIC DNA]</scope>
    <source>
        <strain evidence="6">723</strain>
    </source>
</reference>
<dbReference type="RefSeq" id="WP_095334849.1">
    <property type="nucleotide sequence ID" value="NZ_NQNY01000008.1"/>
</dbReference>
<sequence length="544" mass="63863">MQTIRTWKNKVIYQIFPRSFKDSNNDGQGDLKGITSKLDYLQELGIDAIWLNPIYETEFADAGYDVLDYFKVWQTFGTIEDFKELSYEAKKRNIEIIMDLVLNHVSNKHKWFLKALEGPNSEEFNYFIWSKKADQSESIFGGSAWEYVEQVDQYYYHLFAKEQVDLNWENPNVVKSMAKVIDFWYQLGVKGFRLDAIQHVHKELLKSGTVHSFGSKMVEYLQNLIKEIKKNKNDVFLIGEASGITPSKLIKYANDKTKIADTFYNFSWWWIGWGKETGRNGYDPDWKVEDFASKNAMRYQNSKLISGGQFINFLTNHDTSRAVSRYIKDQAYWDTGAKSLALFTLVQKGIPSINYGEEIALSNANFKDRSEFRDVDALNSFKIYVDQKNIYTEEQMREYHNINGRDHSRLIMSWDDSQYHGFSNHEPWIKFSENVGKTNVLEQKRDPNSILNFYKQLIKLRKTSLKKYLIDGESKMKIDQNNLISITRKANDGSIIRAYINLNNYEINLKFNKKKIILNSSKEIFENKLDKYQSILVRVKDEKN</sequence>
<evidence type="ECO:0000256" key="2">
    <source>
        <dbReference type="RuleBase" id="RU003615"/>
    </source>
</evidence>
<dbReference type="Proteomes" id="UP000216943">
    <property type="component" value="Unassembled WGS sequence"/>
</dbReference>
<keyword evidence="3" id="KW-0326">Glycosidase</keyword>
<evidence type="ECO:0000313" key="5">
    <source>
        <dbReference type="EMBL" id="PAK21255.1"/>
    </source>
</evidence>
<dbReference type="SUPFAM" id="SSF51445">
    <property type="entry name" value="(Trans)glycosidases"/>
    <property type="match status" value="1"/>
</dbReference>
<evidence type="ECO:0000256" key="3">
    <source>
        <dbReference type="RuleBase" id="RU361134"/>
    </source>
</evidence>
<dbReference type="PRINTS" id="PR00110">
    <property type="entry name" value="ALPHAAMYLASE"/>
</dbReference>
<protein>
    <recommendedName>
        <fullName evidence="3">Alpha-amylase</fullName>
        <ecNumber evidence="3">3.2.1.1</ecNumber>
    </recommendedName>
</protein>
<dbReference type="EC" id="3.2.1.1" evidence="3"/>
<dbReference type="EMBL" id="NQNY01000008">
    <property type="protein sequence ID" value="PAK21255.1"/>
    <property type="molecule type" value="Genomic_DNA"/>
</dbReference>
<dbReference type="InterPro" id="IPR045857">
    <property type="entry name" value="O16G_dom_2"/>
</dbReference>
<dbReference type="Gene3D" id="3.90.400.10">
    <property type="entry name" value="Oligo-1,6-glucosidase, Domain 2"/>
    <property type="match status" value="1"/>
</dbReference>
<dbReference type="InterPro" id="IPR017853">
    <property type="entry name" value="GH"/>
</dbReference>
<dbReference type="SMART" id="SM00642">
    <property type="entry name" value="Aamy"/>
    <property type="match status" value="1"/>
</dbReference>
<dbReference type="GO" id="GO:0043169">
    <property type="term" value="F:cation binding"/>
    <property type="evidence" value="ECO:0007669"/>
    <property type="project" value="InterPro"/>
</dbReference>
<accession>A0A269TKF7</accession>
<dbReference type="InterPro" id="IPR006047">
    <property type="entry name" value="GH13_cat_dom"/>
</dbReference>
<dbReference type="Pfam" id="PF00128">
    <property type="entry name" value="Alpha-amylase"/>
    <property type="match status" value="1"/>
</dbReference>
<evidence type="ECO:0000256" key="1">
    <source>
        <dbReference type="ARBA" id="ARBA00008061"/>
    </source>
</evidence>
<dbReference type="PANTHER" id="PTHR10357">
    <property type="entry name" value="ALPHA-AMYLASE FAMILY MEMBER"/>
    <property type="match status" value="1"/>
</dbReference>
<comment type="similarity">
    <text evidence="1 2">Belongs to the glycosyl hydrolase 13 family.</text>
</comment>